<dbReference type="AlphaFoldDB" id="K7ZD88"/>
<accession>K7ZD88</accession>
<dbReference type="Proteomes" id="UP000010077">
    <property type="component" value="Chromosome"/>
</dbReference>
<keyword evidence="2" id="KW-1185">Reference proteome</keyword>
<dbReference type="KEGG" id="thal:A1OE_1123"/>
<name>K7ZD88_9PROT</name>
<dbReference type="HOGENOM" id="CLU_3306460_0_0_5"/>
<proteinExistence type="predicted"/>
<reference evidence="1 2" key="1">
    <citation type="journal article" date="2012" name="Proc. Natl. Acad. Sci. U.S.A.">
        <title>Genome streamlining and chemical defense in a coral reef symbiosis.</title>
        <authorList>
            <person name="Kwan J.C."/>
            <person name="Donia M.S."/>
            <person name="Han A.W."/>
            <person name="Hirose E."/>
            <person name="Haygood M.G."/>
            <person name="Schmidt E.W."/>
        </authorList>
    </citation>
    <scope>NUCLEOTIDE SEQUENCE [LARGE SCALE GENOMIC DNA]</scope>
    <source>
        <strain evidence="1 2">L2</strain>
    </source>
</reference>
<dbReference type="EMBL" id="CP003539">
    <property type="protein sequence ID" value="AFX99301.1"/>
    <property type="molecule type" value="Genomic_DNA"/>
</dbReference>
<sequence length="39" mass="4615">MLIIWNLYDLFYDKKLILEKNKSPIGGILFIITVGYRVI</sequence>
<evidence type="ECO:0000313" key="1">
    <source>
        <dbReference type="EMBL" id="AFX99301.1"/>
    </source>
</evidence>
<protein>
    <submittedName>
        <fullName evidence="1">Uncharacterized protein</fullName>
    </submittedName>
</protein>
<gene>
    <name evidence="1" type="ORF">A1OE_1123</name>
</gene>
<evidence type="ECO:0000313" key="2">
    <source>
        <dbReference type="Proteomes" id="UP000010077"/>
    </source>
</evidence>
<organism evidence="1 2">
    <name type="scientific">Candidatus Endolissoclinum faulkneri L2</name>
    <dbReference type="NCBI Taxonomy" id="1193729"/>
    <lineage>
        <taxon>Bacteria</taxon>
        <taxon>Pseudomonadati</taxon>
        <taxon>Pseudomonadota</taxon>
        <taxon>Alphaproteobacteria</taxon>
        <taxon>Rhodospirillales</taxon>
        <taxon>Rhodospirillaceae</taxon>
        <taxon>Candidatus Endolissoclinum</taxon>
    </lineage>
</organism>